<dbReference type="EMBL" id="JAPQKH010000003">
    <property type="protein sequence ID" value="KAJ5106846.1"/>
    <property type="molecule type" value="Genomic_DNA"/>
</dbReference>
<evidence type="ECO:0000256" key="3">
    <source>
        <dbReference type="ARBA" id="ARBA00022692"/>
    </source>
</evidence>
<feature type="transmembrane region" description="Helical" evidence="7">
    <location>
        <begin position="388"/>
        <end position="409"/>
    </location>
</feature>
<dbReference type="GO" id="GO:0005886">
    <property type="term" value="C:plasma membrane"/>
    <property type="evidence" value="ECO:0007669"/>
    <property type="project" value="TreeGrafter"/>
</dbReference>
<comment type="subcellular location">
    <subcellularLocation>
        <location evidence="1">Membrane</location>
        <topology evidence="1">Multi-pass membrane protein</topology>
    </subcellularLocation>
</comment>
<keyword evidence="5 7" id="KW-0472">Membrane</keyword>
<dbReference type="PANTHER" id="PTHR23502:SF51">
    <property type="entry name" value="QUINIDINE RESISTANCE PROTEIN 1-RELATED"/>
    <property type="match status" value="1"/>
</dbReference>
<feature type="transmembrane region" description="Helical" evidence="7">
    <location>
        <begin position="149"/>
        <end position="167"/>
    </location>
</feature>
<feature type="transmembrane region" description="Helical" evidence="7">
    <location>
        <begin position="48"/>
        <end position="71"/>
    </location>
</feature>
<feature type="transmembrane region" description="Helical" evidence="7">
    <location>
        <begin position="116"/>
        <end position="143"/>
    </location>
</feature>
<proteinExistence type="predicted"/>
<feature type="region of interest" description="Disordered" evidence="6">
    <location>
        <begin position="1"/>
        <end position="36"/>
    </location>
</feature>
<comment type="caution">
    <text evidence="9">The sequence shown here is derived from an EMBL/GenBank/DDBJ whole genome shotgun (WGS) entry which is preliminary data.</text>
</comment>
<evidence type="ECO:0000256" key="6">
    <source>
        <dbReference type="SAM" id="MobiDB-lite"/>
    </source>
</evidence>
<evidence type="ECO:0000256" key="2">
    <source>
        <dbReference type="ARBA" id="ARBA00022448"/>
    </source>
</evidence>
<evidence type="ECO:0000256" key="4">
    <source>
        <dbReference type="ARBA" id="ARBA00022989"/>
    </source>
</evidence>
<reference evidence="9" key="2">
    <citation type="journal article" date="2023" name="IMA Fungus">
        <title>Comparative genomic study of the Penicillium genus elucidates a diverse pangenome and 15 lateral gene transfer events.</title>
        <authorList>
            <person name="Petersen C."/>
            <person name="Sorensen T."/>
            <person name="Nielsen M.R."/>
            <person name="Sondergaard T.E."/>
            <person name="Sorensen J.L."/>
            <person name="Fitzpatrick D.A."/>
            <person name="Frisvad J.C."/>
            <person name="Nielsen K.L."/>
        </authorList>
    </citation>
    <scope>NUCLEOTIDE SEQUENCE</scope>
    <source>
        <strain evidence="9">IBT 30069</strain>
    </source>
</reference>
<dbReference type="SUPFAM" id="SSF103473">
    <property type="entry name" value="MFS general substrate transporter"/>
    <property type="match status" value="1"/>
</dbReference>
<keyword evidence="3 7" id="KW-0812">Transmembrane</keyword>
<feature type="transmembrane region" description="Helical" evidence="7">
    <location>
        <begin position="448"/>
        <end position="469"/>
    </location>
</feature>
<evidence type="ECO:0000256" key="1">
    <source>
        <dbReference type="ARBA" id="ARBA00004141"/>
    </source>
</evidence>
<keyword evidence="10" id="KW-1185">Reference proteome</keyword>
<feature type="compositionally biased region" description="Basic and acidic residues" evidence="6">
    <location>
        <begin position="1"/>
        <end position="17"/>
    </location>
</feature>
<organism evidence="9 10">
    <name type="scientific">Penicillium angulare</name>
    <dbReference type="NCBI Taxonomy" id="116970"/>
    <lineage>
        <taxon>Eukaryota</taxon>
        <taxon>Fungi</taxon>
        <taxon>Dikarya</taxon>
        <taxon>Ascomycota</taxon>
        <taxon>Pezizomycotina</taxon>
        <taxon>Eurotiomycetes</taxon>
        <taxon>Eurotiomycetidae</taxon>
        <taxon>Eurotiales</taxon>
        <taxon>Aspergillaceae</taxon>
        <taxon>Penicillium</taxon>
    </lineage>
</organism>
<evidence type="ECO:0000256" key="7">
    <source>
        <dbReference type="SAM" id="Phobius"/>
    </source>
</evidence>
<evidence type="ECO:0000256" key="5">
    <source>
        <dbReference type="ARBA" id="ARBA00023136"/>
    </source>
</evidence>
<dbReference type="Proteomes" id="UP001149165">
    <property type="component" value="Unassembled WGS sequence"/>
</dbReference>
<dbReference type="InterPro" id="IPR020846">
    <property type="entry name" value="MFS_dom"/>
</dbReference>
<gene>
    <name evidence="9" type="ORF">N7456_003521</name>
</gene>
<dbReference type="InterPro" id="IPR036259">
    <property type="entry name" value="MFS_trans_sf"/>
</dbReference>
<feature type="transmembrane region" description="Helical" evidence="7">
    <location>
        <begin position="358"/>
        <end position="376"/>
    </location>
</feature>
<reference evidence="9" key="1">
    <citation type="submission" date="2022-11" db="EMBL/GenBank/DDBJ databases">
        <authorList>
            <person name="Petersen C."/>
        </authorList>
    </citation>
    <scope>NUCLEOTIDE SEQUENCE</scope>
    <source>
        <strain evidence="9">IBT 30069</strain>
    </source>
</reference>
<dbReference type="InterPro" id="IPR011701">
    <property type="entry name" value="MFS"/>
</dbReference>
<keyword evidence="4 7" id="KW-1133">Transmembrane helix</keyword>
<dbReference type="GO" id="GO:0022857">
    <property type="term" value="F:transmembrane transporter activity"/>
    <property type="evidence" value="ECO:0007669"/>
    <property type="project" value="InterPro"/>
</dbReference>
<dbReference type="AlphaFoldDB" id="A0A9W9KIB2"/>
<evidence type="ECO:0000313" key="10">
    <source>
        <dbReference type="Proteomes" id="UP001149165"/>
    </source>
</evidence>
<dbReference type="OrthoDB" id="2441642at2759"/>
<dbReference type="Pfam" id="PF07690">
    <property type="entry name" value="MFS_1"/>
    <property type="match status" value="1"/>
</dbReference>
<feature type="transmembrane region" description="Helical" evidence="7">
    <location>
        <begin position="303"/>
        <end position="321"/>
    </location>
</feature>
<feature type="transmembrane region" description="Helical" evidence="7">
    <location>
        <begin position="421"/>
        <end position="442"/>
    </location>
</feature>
<name>A0A9W9KIB2_9EURO</name>
<feature type="transmembrane region" description="Helical" evidence="7">
    <location>
        <begin position="265"/>
        <end position="283"/>
    </location>
</feature>
<evidence type="ECO:0000313" key="9">
    <source>
        <dbReference type="EMBL" id="KAJ5106846.1"/>
    </source>
</evidence>
<dbReference type="PANTHER" id="PTHR23502">
    <property type="entry name" value="MAJOR FACILITATOR SUPERFAMILY"/>
    <property type="match status" value="1"/>
</dbReference>
<feature type="domain" description="Major facilitator superfamily (MFS) profile" evidence="8">
    <location>
        <begin position="50"/>
        <end position="473"/>
    </location>
</feature>
<feature type="transmembrane region" description="Helical" evidence="7">
    <location>
        <begin position="83"/>
        <end position="104"/>
    </location>
</feature>
<feature type="compositionally biased region" description="Polar residues" evidence="6">
    <location>
        <begin position="23"/>
        <end position="33"/>
    </location>
</feature>
<protein>
    <recommendedName>
        <fullName evidence="8">Major facilitator superfamily (MFS) profile domain-containing protein</fullName>
    </recommendedName>
</protein>
<keyword evidence="2" id="KW-0813">Transport</keyword>
<dbReference type="Gene3D" id="1.20.1720.10">
    <property type="entry name" value="Multidrug resistance protein D"/>
    <property type="match status" value="1"/>
</dbReference>
<dbReference type="PROSITE" id="PS50850">
    <property type="entry name" value="MFS"/>
    <property type="match status" value="1"/>
</dbReference>
<accession>A0A9W9KIB2</accession>
<evidence type="ECO:0000259" key="8">
    <source>
        <dbReference type="PROSITE" id="PS50850"/>
    </source>
</evidence>
<sequence length="481" mass="52478">MDHTSAEKQSGCKDDQKTIVQYEPSTSPTSGDGATQKPYTVLSERAKIATILLVATINGGAFFASTVYYPALHSISKDLNVSFSNIYLTITAYLIIQGIAPMFTGSISDRKGRRPILFISMLIFIATSIGLACQNNFAVLMALRCLQSIGMAGVFAPTLGLVVDIIARSQRGKYMIYMTMGSTIGTSTGPIIGGALTKALGWRSIFWETCRAVVGNGSIPPPAWNRPLLYRNSLVAADFETQTIFSSPPGILDCFRMLFNKQTGLLIFFWSSICWGQIVIEVSLPRVLGEKYHLDPLQVGLCYIPWAVGAITARWSVGSLADWNFRRHGRKVGVDVQPNRQTKEQLEILPLERIRLDIAIPAVYLVCIFTAAYTWALSSKVHISCPLVLLFFLGNTIAGAVGVTSALIMDLKAYTPGTARGAMAIFRSLPAAGITAAINPAIASIGFGWLGTIFCGFWVIASSILWLVYFRGHSWRTNKET</sequence>